<dbReference type="InterPro" id="IPR006757">
    <property type="entry name" value="OGF_rcpt"/>
</dbReference>
<dbReference type="AlphaFoldDB" id="A0A6C0B4K1"/>
<reference evidence="2" key="1">
    <citation type="journal article" date="2020" name="Nature">
        <title>Giant virus diversity and host interactions through global metagenomics.</title>
        <authorList>
            <person name="Schulz F."/>
            <person name="Roux S."/>
            <person name="Paez-Espino D."/>
            <person name="Jungbluth S."/>
            <person name="Walsh D.A."/>
            <person name="Denef V.J."/>
            <person name="McMahon K.D."/>
            <person name="Konstantinidis K.T."/>
            <person name="Eloe-Fadrosh E.A."/>
            <person name="Kyrpides N.C."/>
            <person name="Woyke T."/>
        </authorList>
    </citation>
    <scope>NUCLEOTIDE SEQUENCE</scope>
    <source>
        <strain evidence="2">GVMAG-M-3300009422-16</strain>
    </source>
</reference>
<evidence type="ECO:0000259" key="1">
    <source>
        <dbReference type="Pfam" id="PF04664"/>
    </source>
</evidence>
<accession>A0A6C0B4K1</accession>
<organism evidence="2">
    <name type="scientific">viral metagenome</name>
    <dbReference type="NCBI Taxonomy" id="1070528"/>
    <lineage>
        <taxon>unclassified sequences</taxon>
        <taxon>metagenomes</taxon>
        <taxon>organismal metagenomes</taxon>
    </lineage>
</organism>
<dbReference type="GO" id="GO:0016020">
    <property type="term" value="C:membrane"/>
    <property type="evidence" value="ECO:0007669"/>
    <property type="project" value="InterPro"/>
</dbReference>
<dbReference type="Pfam" id="PF04664">
    <property type="entry name" value="OGFr_N"/>
    <property type="match status" value="1"/>
</dbReference>
<proteinExistence type="predicted"/>
<dbReference type="EMBL" id="MN739061">
    <property type="protein sequence ID" value="QHS86731.1"/>
    <property type="molecule type" value="Genomic_DNA"/>
</dbReference>
<dbReference type="PANTHER" id="PTHR14015">
    <property type="entry name" value="OPIOID GROWTH FACTOR RECEPTOR OGFR ZETA-TYPE OPIOID RECEPTOR"/>
    <property type="match status" value="1"/>
</dbReference>
<name>A0A6C0B4K1_9ZZZZ</name>
<dbReference type="PANTHER" id="PTHR14015:SF2">
    <property type="entry name" value="OPIOID GROWTH FACTOR RECEPTOR (OGFR) CONSERVED DOMAIN-CONTAINING PROTEIN"/>
    <property type="match status" value="1"/>
</dbReference>
<protein>
    <recommendedName>
        <fullName evidence="1">Opioid growth factor receptor (OGFr) conserved domain-containing protein</fullName>
    </recommendedName>
</protein>
<dbReference type="InterPro" id="IPR039574">
    <property type="entry name" value="OGFr"/>
</dbReference>
<dbReference type="GO" id="GO:0140625">
    <property type="term" value="F:opioid growth factor receptor activity"/>
    <property type="evidence" value="ECO:0007669"/>
    <property type="project" value="InterPro"/>
</dbReference>
<evidence type="ECO:0000313" key="2">
    <source>
        <dbReference type="EMBL" id="QHS86731.1"/>
    </source>
</evidence>
<feature type="domain" description="Opioid growth factor receptor (OGFr) conserved" evidence="1">
    <location>
        <begin position="823"/>
        <end position="863"/>
    </location>
</feature>
<sequence>MAQVFSLNDLIPDRTGKPWEKLAERGSLTKLKWSKKIHSIISKKNIKVLKPLRVRDLGGGDLFSFESETSITFPNKDLHPFFYQPNKIITIYNDNLADSEPVGSSKKEQDYKKFIVPLLSDPEPDSEVSRADKIYEDLLLLNKLYDYEGNHEKYYKDLKRDLLSIIENTNDINLIITLLPKNYYTNKETILVGNNFNTSNNTIGLNIYSEKYYEKTSADTPENLQIYLLTLLEQISEAKAPYFNLDFNLKNINELLKGKIVMAASKDMDTKSTETTIVKNIDIELCNGEKIQDNYFSDWVKIEIDQIKNKNFNTFLVEPETTKKTRKLLSYSKNDKKPSRFAGYFRQLDDTDCEIIWDVNWEIKHILEDDATSLLENVPESSETISSSKSFIVHPNKIQDTYYSQIGKLNKLIKFEKEITENIGDYKLYNIEGNQGNCFFYSFANSLIELGIINFKEEYPDLIGIVQFEKLQNEDRIRPLYKGLGDQLRILAHDILKNTFDKLNNSIKTKITADNFDGITYPTDEITDNQEALQELFNQRISIVEGKVRDELVGLEREDEIKIYTDSYLQKLKSNKFWGSNLEFEALCAFFNTNGEILTIGKQSKLIRTNIDKGKALVKFSLEGIMLANLIAPLSPEEPSDKIIYLSLIDNHFISTIPWESFAQTSYNYLFQNDELEVSINYPKGTYNKMKISDFHIDDDTSIVSDTFLEKCHNYIQWLFPNMRVSEQVQGAQRHIYWNNKGPFEVPNQLILNSDDVKFLRKISDGDQAKINSIKSLMRIMKFYGFHFMLRTTEGARNLELTTYPNFEKQLKNINLERLDIGEYEDRFANLLSNTHNYSRITRILKYLNVIGLSKLSAIIVNKLEDEIDGVDGELKENSEIKRSLHTFWKNISNN</sequence>